<dbReference type="InterPro" id="IPR045087">
    <property type="entry name" value="Cu-oxidase_fam"/>
</dbReference>
<dbReference type="InterPro" id="IPR011707">
    <property type="entry name" value="Cu-oxidase-like_N"/>
</dbReference>
<evidence type="ECO:0000256" key="2">
    <source>
        <dbReference type="ARBA" id="ARBA00023002"/>
    </source>
</evidence>
<keyword evidence="2" id="KW-0560">Oxidoreductase</keyword>
<dbReference type="CDD" id="cd13881">
    <property type="entry name" value="CuRO_2_McoC_like"/>
    <property type="match status" value="1"/>
</dbReference>
<dbReference type="Pfam" id="PF00394">
    <property type="entry name" value="Cu-oxidase"/>
    <property type="match status" value="1"/>
</dbReference>
<evidence type="ECO:0000313" key="9">
    <source>
        <dbReference type="Proteomes" id="UP000027318"/>
    </source>
</evidence>
<dbReference type="PANTHER" id="PTHR11709">
    <property type="entry name" value="MULTI-COPPER OXIDASE"/>
    <property type="match status" value="1"/>
</dbReference>
<dbReference type="InterPro" id="IPR002355">
    <property type="entry name" value="Cu_oxidase_Cu_BS"/>
</dbReference>
<feature type="domain" description="Plastocyanin-like" evidence="7">
    <location>
        <begin position="74"/>
        <end position="186"/>
    </location>
</feature>
<feature type="domain" description="Plastocyanin-like" evidence="6">
    <location>
        <begin position="411"/>
        <end position="527"/>
    </location>
</feature>
<dbReference type="Pfam" id="PF07732">
    <property type="entry name" value="Cu-oxidase_3"/>
    <property type="match status" value="1"/>
</dbReference>
<dbReference type="STRING" id="267850.ADINL_0124"/>
<dbReference type="AlphaFoldDB" id="A0A063Y6Y7"/>
<dbReference type="SUPFAM" id="SSF49503">
    <property type="entry name" value="Cupredoxins"/>
    <property type="match status" value="2"/>
</dbReference>
<evidence type="ECO:0000259" key="7">
    <source>
        <dbReference type="Pfam" id="PF07732"/>
    </source>
</evidence>
<dbReference type="GO" id="GO:0005507">
    <property type="term" value="F:copper ion binding"/>
    <property type="evidence" value="ECO:0007669"/>
    <property type="project" value="InterPro"/>
</dbReference>
<dbReference type="PROSITE" id="PS00079">
    <property type="entry name" value="MULTICOPPER_OXIDASE1"/>
    <property type="match status" value="1"/>
</dbReference>
<dbReference type="Gene3D" id="2.60.40.420">
    <property type="entry name" value="Cupredoxins - blue copper proteins"/>
    <property type="match status" value="3"/>
</dbReference>
<keyword evidence="4" id="KW-0732">Signal</keyword>
<sequence>MLRRDFMRLSALGLLSLSPLVNASVTHAHRHGSPAADPLLTRQLPEQLPLRKLPHITNLSADDGFRAQLQAAVTHVELTGPEKTRLWLYNQQLTPLIEVTEGDEVSIQVENHLHQPTTVHWHGVHVPANQDGGPHDLIQPHQQRHYQFRIKEGNAGLHWFHPHPHDYLAEQIAHSLAGAFLVHPKRDPLADLQGELLMITDLRLDQQGQVAPHTPEDWMNGREGDLLLVNAQRNPRLEAAPGSTLRLRLINACAGRYLRLAIPQHALQLIGTDGGYLEQAVTLNELLLVPGQRCDLLVRLSEQPEQQIQLLNLPYDRDWMGQEPAHYRETETLLTFVTQAAPIQAAITLPDRLGSIPELAEPAVQRHIELSEEMPGHADHAAGGMAAGHAQHHGHGHGHNHGHGQHSIQVQDSARPPIRFMLNGETFTPGKILFEGRVNEVEEWEVFNNSHMDHPFHVHGTHFQVIAEQDEQGHWRAPAYRAWLDTVNLKPKQRLKLRLAFAEPGEWMFHCHIIEHEEMGMMASIRVS</sequence>
<feature type="chain" id="PRO_5001620235" evidence="4">
    <location>
        <begin position="24"/>
        <end position="528"/>
    </location>
</feature>
<accession>A0A063Y6Y7</accession>
<organism evidence="8 9">
    <name type="scientific">Nitrincola lacisaponensis</name>
    <dbReference type="NCBI Taxonomy" id="267850"/>
    <lineage>
        <taxon>Bacteria</taxon>
        <taxon>Pseudomonadati</taxon>
        <taxon>Pseudomonadota</taxon>
        <taxon>Gammaproteobacteria</taxon>
        <taxon>Oceanospirillales</taxon>
        <taxon>Oceanospirillaceae</taxon>
        <taxon>Nitrincola</taxon>
    </lineage>
</organism>
<name>A0A063Y6Y7_9GAMM</name>
<dbReference type="EMBL" id="JMSZ01000001">
    <property type="protein sequence ID" value="KDE41444.1"/>
    <property type="molecule type" value="Genomic_DNA"/>
</dbReference>
<dbReference type="Proteomes" id="UP000027318">
    <property type="component" value="Unassembled WGS sequence"/>
</dbReference>
<gene>
    <name evidence="8" type="ORF">ADINL_0124</name>
</gene>
<evidence type="ECO:0000259" key="6">
    <source>
        <dbReference type="Pfam" id="PF07731"/>
    </source>
</evidence>
<feature type="region of interest" description="Disordered" evidence="3">
    <location>
        <begin position="377"/>
        <end position="408"/>
    </location>
</feature>
<proteinExistence type="predicted"/>
<feature type="compositionally biased region" description="Basic residues" evidence="3">
    <location>
        <begin position="390"/>
        <end position="404"/>
    </location>
</feature>
<evidence type="ECO:0000256" key="3">
    <source>
        <dbReference type="SAM" id="MobiDB-lite"/>
    </source>
</evidence>
<feature type="signal peptide" evidence="4">
    <location>
        <begin position="1"/>
        <end position="23"/>
    </location>
</feature>
<dbReference type="GO" id="GO:0016491">
    <property type="term" value="F:oxidoreductase activity"/>
    <property type="evidence" value="ECO:0007669"/>
    <property type="project" value="UniProtKB-KW"/>
</dbReference>
<dbReference type="InterPro" id="IPR033138">
    <property type="entry name" value="Cu_oxidase_CS"/>
</dbReference>
<dbReference type="Pfam" id="PF07731">
    <property type="entry name" value="Cu-oxidase_2"/>
    <property type="match status" value="1"/>
</dbReference>
<dbReference type="InterPro" id="IPR011706">
    <property type="entry name" value="Cu-oxidase_C"/>
</dbReference>
<keyword evidence="1" id="KW-0479">Metal-binding</keyword>
<dbReference type="PROSITE" id="PS00080">
    <property type="entry name" value="MULTICOPPER_OXIDASE2"/>
    <property type="match status" value="1"/>
</dbReference>
<evidence type="ECO:0000259" key="5">
    <source>
        <dbReference type="Pfam" id="PF00394"/>
    </source>
</evidence>
<evidence type="ECO:0000313" key="8">
    <source>
        <dbReference type="EMBL" id="KDE41444.1"/>
    </source>
</evidence>
<dbReference type="PATRIC" id="fig|267850.7.peg.124"/>
<protein>
    <submittedName>
        <fullName evidence="8">Multicopper oxidase</fullName>
    </submittedName>
</protein>
<dbReference type="PANTHER" id="PTHR11709:SF2">
    <property type="entry name" value="MULTICOPPER OXIDASE LPR1"/>
    <property type="match status" value="1"/>
</dbReference>
<dbReference type="InterPro" id="IPR001117">
    <property type="entry name" value="Cu-oxidase_2nd"/>
</dbReference>
<feature type="domain" description="Plastocyanin-like" evidence="5">
    <location>
        <begin position="219"/>
        <end position="304"/>
    </location>
</feature>
<dbReference type="RefSeq" id="WP_036542484.1">
    <property type="nucleotide sequence ID" value="NZ_JMSZ01000001.1"/>
</dbReference>
<evidence type="ECO:0000256" key="4">
    <source>
        <dbReference type="SAM" id="SignalP"/>
    </source>
</evidence>
<dbReference type="InterPro" id="IPR008972">
    <property type="entry name" value="Cupredoxin"/>
</dbReference>
<reference evidence="8 9" key="1">
    <citation type="journal article" date="2005" name="Int. J. Syst. Evol. Microbiol.">
        <title>Nitrincola lacisaponensis gen. nov., sp. nov., a novel alkaliphilic bacterium isolated from an alkaline, saline lake.</title>
        <authorList>
            <person name="Dimitriu P.A."/>
            <person name="Shukla S.K."/>
            <person name="Conradt J."/>
            <person name="Marquez M.C."/>
            <person name="Ventosa A."/>
            <person name="Maglia A."/>
            <person name="Peyton B.M."/>
            <person name="Pinkart H.C."/>
            <person name="Mormile M.R."/>
        </authorList>
    </citation>
    <scope>NUCLEOTIDE SEQUENCE [LARGE SCALE GENOMIC DNA]</scope>
    <source>
        <strain evidence="8 9">4CA</strain>
    </source>
</reference>
<keyword evidence="9" id="KW-1185">Reference proteome</keyword>
<comment type="caution">
    <text evidence="8">The sequence shown here is derived from an EMBL/GenBank/DDBJ whole genome shotgun (WGS) entry which is preliminary data.</text>
</comment>
<evidence type="ECO:0000256" key="1">
    <source>
        <dbReference type="ARBA" id="ARBA00022723"/>
    </source>
</evidence>